<dbReference type="PANTHER" id="PTHR36121">
    <property type="entry name" value="PROTEIN SXY"/>
    <property type="match status" value="1"/>
</dbReference>
<dbReference type="Pfam" id="PF04993">
    <property type="entry name" value="TfoX_N"/>
    <property type="match status" value="1"/>
</dbReference>
<proteinExistence type="predicted"/>
<dbReference type="OrthoDB" id="9803291at2"/>
<organism evidence="2 3">
    <name type="scientific">Tautonia plasticadhaerens</name>
    <dbReference type="NCBI Taxonomy" id="2527974"/>
    <lineage>
        <taxon>Bacteria</taxon>
        <taxon>Pseudomonadati</taxon>
        <taxon>Planctomycetota</taxon>
        <taxon>Planctomycetia</taxon>
        <taxon>Isosphaerales</taxon>
        <taxon>Isosphaeraceae</taxon>
        <taxon>Tautonia</taxon>
    </lineage>
</organism>
<dbReference type="SUPFAM" id="SSF159894">
    <property type="entry name" value="YgaC/TfoX-N like"/>
    <property type="match status" value="1"/>
</dbReference>
<sequence>MIGVDELLERLSPLGAVTSRRFFGGHGIYWDGLIFGILHDERLYLKVDEQSQPDYVARGMGPFRPDERQTLKSYYEVPPDVLDDPEALLSWAEEAIRAAQATAEGPGR</sequence>
<reference evidence="2 3" key="1">
    <citation type="submission" date="2019-02" db="EMBL/GenBank/DDBJ databases">
        <title>Deep-cultivation of Planctomycetes and their phenomic and genomic characterization uncovers novel biology.</title>
        <authorList>
            <person name="Wiegand S."/>
            <person name="Jogler M."/>
            <person name="Boedeker C."/>
            <person name="Pinto D."/>
            <person name="Vollmers J."/>
            <person name="Rivas-Marin E."/>
            <person name="Kohn T."/>
            <person name="Peeters S.H."/>
            <person name="Heuer A."/>
            <person name="Rast P."/>
            <person name="Oberbeckmann S."/>
            <person name="Bunk B."/>
            <person name="Jeske O."/>
            <person name="Meyerdierks A."/>
            <person name="Storesund J.E."/>
            <person name="Kallscheuer N."/>
            <person name="Luecker S."/>
            <person name="Lage O.M."/>
            <person name="Pohl T."/>
            <person name="Merkel B.J."/>
            <person name="Hornburger P."/>
            <person name="Mueller R.-W."/>
            <person name="Bruemmer F."/>
            <person name="Labrenz M."/>
            <person name="Spormann A.M."/>
            <person name="Op den Camp H."/>
            <person name="Overmann J."/>
            <person name="Amann R."/>
            <person name="Jetten M.S.M."/>
            <person name="Mascher T."/>
            <person name="Medema M.H."/>
            <person name="Devos D.P."/>
            <person name="Kaster A.-K."/>
            <person name="Ovreas L."/>
            <person name="Rohde M."/>
            <person name="Galperin M.Y."/>
            <person name="Jogler C."/>
        </authorList>
    </citation>
    <scope>NUCLEOTIDE SEQUENCE [LARGE SCALE GENOMIC DNA]</scope>
    <source>
        <strain evidence="2 3">ElP</strain>
    </source>
</reference>
<feature type="domain" description="TfoX N-terminal" evidence="1">
    <location>
        <begin position="9"/>
        <end position="99"/>
    </location>
</feature>
<name>A0A518H4D8_9BACT</name>
<dbReference type="Proteomes" id="UP000317835">
    <property type="component" value="Chromosome"/>
</dbReference>
<dbReference type="InterPro" id="IPR047525">
    <property type="entry name" value="TfoX-like"/>
</dbReference>
<accession>A0A518H4D8</accession>
<dbReference type="RefSeq" id="WP_145271445.1">
    <property type="nucleotide sequence ID" value="NZ_CP036426.1"/>
</dbReference>
<gene>
    <name evidence="2" type="ORF">ElP_36070</name>
</gene>
<dbReference type="InterPro" id="IPR007076">
    <property type="entry name" value="TfoX_N"/>
</dbReference>
<evidence type="ECO:0000313" key="2">
    <source>
        <dbReference type="EMBL" id="QDV35702.1"/>
    </source>
</evidence>
<dbReference type="AlphaFoldDB" id="A0A518H4D8"/>
<evidence type="ECO:0000313" key="3">
    <source>
        <dbReference type="Proteomes" id="UP000317835"/>
    </source>
</evidence>
<dbReference type="PANTHER" id="PTHR36121:SF1">
    <property type="entry name" value="PROTEIN SXY"/>
    <property type="match status" value="1"/>
</dbReference>
<protein>
    <recommendedName>
        <fullName evidence="1">TfoX N-terminal domain-containing protein</fullName>
    </recommendedName>
</protein>
<dbReference type="EMBL" id="CP036426">
    <property type="protein sequence ID" value="QDV35702.1"/>
    <property type="molecule type" value="Genomic_DNA"/>
</dbReference>
<keyword evidence="3" id="KW-1185">Reference proteome</keyword>
<dbReference type="Gene3D" id="3.30.1460.30">
    <property type="entry name" value="YgaC/TfoX-N like chaperone"/>
    <property type="match status" value="1"/>
</dbReference>
<evidence type="ECO:0000259" key="1">
    <source>
        <dbReference type="Pfam" id="PF04993"/>
    </source>
</evidence>
<dbReference type="KEGG" id="tpla:ElP_36070"/>